<comment type="caution">
    <text evidence="2">The sequence shown here is derived from an EMBL/GenBank/DDBJ whole genome shotgun (WGS) entry which is preliminary data.</text>
</comment>
<name>A0A4Q7YYS1_9BACT</name>
<evidence type="ECO:0000259" key="1">
    <source>
        <dbReference type="Pfam" id="PF08267"/>
    </source>
</evidence>
<dbReference type="GO" id="GO:0008652">
    <property type="term" value="P:amino acid biosynthetic process"/>
    <property type="evidence" value="ECO:0007669"/>
    <property type="project" value="InterPro"/>
</dbReference>
<dbReference type="InterPro" id="IPR013215">
    <property type="entry name" value="Cbl-indep_Met_Synth_N"/>
</dbReference>
<sequence length="209" mass="22540">MGPLTLLLLGKNVGDFDSMTLLPKLIAAYGEMLQLLAAERISWVQIDEPFLVTDLEEPVADAYAKTYRGFEKIPIKLMLTTYFGSLADNLTLAAKPGMAGIHIDAVRGADQVKAVASALNPEQVLSIGCVDGRNIWLSDFAVISSMLKEATGQLGLERVVVAPSWSGHIISIGQSRHSGSLRVPQKMERRFISICATATSKISCLPSLP</sequence>
<dbReference type="Proteomes" id="UP000292958">
    <property type="component" value="Unassembled WGS sequence"/>
</dbReference>
<organism evidence="2 3">
    <name type="scientific">Edaphobacter modestus</name>
    <dbReference type="NCBI Taxonomy" id="388466"/>
    <lineage>
        <taxon>Bacteria</taxon>
        <taxon>Pseudomonadati</taxon>
        <taxon>Acidobacteriota</taxon>
        <taxon>Terriglobia</taxon>
        <taxon>Terriglobales</taxon>
        <taxon>Acidobacteriaceae</taxon>
        <taxon>Edaphobacter</taxon>
    </lineage>
</organism>
<dbReference type="InterPro" id="IPR038071">
    <property type="entry name" value="UROD/MetE-like_sf"/>
</dbReference>
<keyword evidence="3" id="KW-1185">Reference proteome</keyword>
<dbReference type="GO" id="GO:0008270">
    <property type="term" value="F:zinc ion binding"/>
    <property type="evidence" value="ECO:0007669"/>
    <property type="project" value="InterPro"/>
</dbReference>
<dbReference type="SUPFAM" id="SSF51726">
    <property type="entry name" value="UROD/MetE-like"/>
    <property type="match status" value="1"/>
</dbReference>
<evidence type="ECO:0000313" key="2">
    <source>
        <dbReference type="EMBL" id="RZU42908.1"/>
    </source>
</evidence>
<reference evidence="2 3" key="1">
    <citation type="submission" date="2019-02" db="EMBL/GenBank/DDBJ databases">
        <title>Genomic Encyclopedia of Archaeal and Bacterial Type Strains, Phase II (KMG-II): from individual species to whole genera.</title>
        <authorList>
            <person name="Goeker M."/>
        </authorList>
    </citation>
    <scope>NUCLEOTIDE SEQUENCE [LARGE SCALE GENOMIC DNA]</scope>
    <source>
        <strain evidence="2 3">DSM 18101</strain>
    </source>
</reference>
<dbReference type="Pfam" id="PF08267">
    <property type="entry name" value="Meth_synt_1"/>
    <property type="match status" value="1"/>
</dbReference>
<dbReference type="EMBL" id="SHKW01000001">
    <property type="protein sequence ID" value="RZU42908.1"/>
    <property type="molecule type" value="Genomic_DNA"/>
</dbReference>
<evidence type="ECO:0000313" key="3">
    <source>
        <dbReference type="Proteomes" id="UP000292958"/>
    </source>
</evidence>
<proteinExistence type="predicted"/>
<gene>
    <name evidence="2" type="ORF">BDD14_4508</name>
</gene>
<feature type="domain" description="Cobalamin-independent methionine synthase MetE N-terminal" evidence="1">
    <location>
        <begin position="1"/>
        <end position="151"/>
    </location>
</feature>
<dbReference type="AlphaFoldDB" id="A0A4Q7YYS1"/>
<protein>
    <submittedName>
        <fullName evidence="2">Cobalamin-independent synthase</fullName>
    </submittedName>
</protein>
<accession>A0A4Q7YYS1</accession>
<dbReference type="GO" id="GO:0003871">
    <property type="term" value="F:5-methyltetrahydropteroyltriglutamate-homocysteine S-methyltransferase activity"/>
    <property type="evidence" value="ECO:0007669"/>
    <property type="project" value="InterPro"/>
</dbReference>
<dbReference type="Gene3D" id="3.20.20.210">
    <property type="match status" value="1"/>
</dbReference>
<dbReference type="PANTHER" id="PTHR30519">
    <property type="entry name" value="5-METHYLTETRAHYDROPTEROYLTRIGLUTAMATE--HOMOCYSTEINE METHYLTRANSFERASE"/>
    <property type="match status" value="1"/>
</dbReference>